<dbReference type="InterPro" id="IPR049892">
    <property type="entry name" value="AA9"/>
</dbReference>
<keyword evidence="5" id="KW-0136">Cellulose degradation</keyword>
<gene>
    <name evidence="15" type="ORF">FHETE_4233</name>
</gene>
<evidence type="ECO:0000256" key="6">
    <source>
        <dbReference type="ARBA" id="ARBA00023157"/>
    </source>
</evidence>
<evidence type="ECO:0000256" key="10">
    <source>
        <dbReference type="ARBA" id="ARBA00045077"/>
    </source>
</evidence>
<sequence>MAQYLALGIALLASNVAAHGYLNTFTLGGVDHQGFNRWNPSPDPKAIGWSFTTEDEGPEMDISGPNFVCRRDAKTSKNYGKIAAGSTASFFWTSDDKVINPNGWAESHRGPVITYIAPCHGDCSSVDKTKLKWTKIAEEGVVSGPANTAGVWATDKLRKNGGVNSATIPLSIAPGKYVIRNELIALHRAHLSEPEFYMQCGNIEVTGSGKDNLSGSGVVASKLYSTSDKQMFGFSVYDNRGNDWKIPGPPLYKSIKAKQSKVAQFTQHYSPTTTSTFLVAGATGNTGRAVVETLSNFLKDNKTFSSYKILALTRSSSGAAAQQLARLPSVQVVEKSWVDITADWLRENHVVRAFIASHNEPHQFAEESTFYFAALTAGVEYIVRISTTAANVRPDCPAYYPRTHWAIENLLSQPEFDRLKWTSLQPNVFSQFWLAPAASLIKTFRETGKQETLRLMASEDAPVGIIDSNDVGIFAAHLLIAEDITPHNKAKYVLNGPEDITGRQVVDLVEKYIGTKVENVIFQDLSFIDSMIAQTQHNKNVIGTIKNAMEPAWGGECGVSTTSKEVIEIAAPQRTPAEMLKILLE</sequence>
<comment type="similarity">
    <text evidence="9">Belongs to the polysaccharide monooxygenase AA9 family.</text>
</comment>
<protein>
    <recommendedName>
        <fullName evidence="11">lytic cellulose monooxygenase (C4-dehydrogenating)</fullName>
        <ecNumber evidence="11">1.14.99.56</ecNumber>
    </recommendedName>
</protein>
<dbReference type="Proteomes" id="UP000567885">
    <property type="component" value="Unassembled WGS sequence"/>
</dbReference>
<dbReference type="SUPFAM" id="SSF51735">
    <property type="entry name" value="NAD(P)-binding Rossmann-fold domains"/>
    <property type="match status" value="1"/>
</dbReference>
<dbReference type="AlphaFoldDB" id="A0A8H5TKS5"/>
<dbReference type="PANTHER" id="PTHR33353:SF34">
    <property type="entry name" value="ENDO-BETA-1,4-GLUCANASE D"/>
    <property type="match status" value="1"/>
</dbReference>
<keyword evidence="3" id="KW-0964">Secreted</keyword>
<reference evidence="15 16" key="1">
    <citation type="submission" date="2020-05" db="EMBL/GenBank/DDBJ databases">
        <title>Identification and distribution of gene clusters putatively required for synthesis of sphingolipid metabolism inhibitors in phylogenetically diverse species of the filamentous fungus Fusarium.</title>
        <authorList>
            <person name="Kim H.-S."/>
            <person name="Busman M."/>
            <person name="Brown D.W."/>
            <person name="Divon H."/>
            <person name="Uhlig S."/>
            <person name="Proctor R.H."/>
        </authorList>
    </citation>
    <scope>NUCLEOTIDE SEQUENCE [LARGE SCALE GENOMIC DNA]</scope>
    <source>
        <strain evidence="15 16">NRRL 20693</strain>
    </source>
</reference>
<evidence type="ECO:0000256" key="1">
    <source>
        <dbReference type="ARBA" id="ARBA00001973"/>
    </source>
</evidence>
<evidence type="ECO:0000256" key="12">
    <source>
        <dbReference type="SAM" id="SignalP"/>
    </source>
</evidence>
<feature type="signal peptide" evidence="12">
    <location>
        <begin position="1"/>
        <end position="18"/>
    </location>
</feature>
<dbReference type="Pfam" id="PF03443">
    <property type="entry name" value="AA9"/>
    <property type="match status" value="1"/>
</dbReference>
<feature type="domain" description="Auxiliary Activity family 9 catalytic" evidence="13">
    <location>
        <begin position="19"/>
        <end position="238"/>
    </location>
</feature>
<evidence type="ECO:0000313" key="16">
    <source>
        <dbReference type="Proteomes" id="UP000567885"/>
    </source>
</evidence>
<keyword evidence="16" id="KW-1185">Reference proteome</keyword>
<evidence type="ECO:0000256" key="11">
    <source>
        <dbReference type="ARBA" id="ARBA00047174"/>
    </source>
</evidence>
<evidence type="ECO:0000256" key="5">
    <source>
        <dbReference type="ARBA" id="ARBA00023001"/>
    </source>
</evidence>
<keyword evidence="7" id="KW-0119">Carbohydrate metabolism</keyword>
<comment type="caution">
    <text evidence="15">The sequence shown here is derived from an EMBL/GenBank/DDBJ whole genome shotgun (WGS) entry which is preliminary data.</text>
</comment>
<keyword evidence="8" id="KW-0624">Polysaccharide degradation</keyword>
<evidence type="ECO:0000259" key="13">
    <source>
        <dbReference type="Pfam" id="PF03443"/>
    </source>
</evidence>
<evidence type="ECO:0000256" key="8">
    <source>
        <dbReference type="ARBA" id="ARBA00023326"/>
    </source>
</evidence>
<keyword evidence="4 12" id="KW-0732">Signal</keyword>
<dbReference type="GO" id="GO:0005576">
    <property type="term" value="C:extracellular region"/>
    <property type="evidence" value="ECO:0007669"/>
    <property type="project" value="UniProtKB-SubCell"/>
</dbReference>
<dbReference type="GO" id="GO:0030245">
    <property type="term" value="P:cellulose catabolic process"/>
    <property type="evidence" value="ECO:0007669"/>
    <property type="project" value="UniProtKB-KW"/>
</dbReference>
<comment type="catalytic activity">
    <reaction evidence="10">
        <text>[(1-&gt;4)-beta-D-glucosyl]n+m + reduced acceptor + O2 = 4-dehydro-beta-D-glucosyl-[(1-&gt;4)-beta-D-glucosyl]n-1 + [(1-&gt;4)-beta-D-glucosyl]m + acceptor + H2O.</text>
        <dbReference type="EC" id="1.14.99.56"/>
    </reaction>
</comment>
<dbReference type="Gene3D" id="2.70.50.70">
    <property type="match status" value="1"/>
</dbReference>
<dbReference type="OrthoDB" id="413314at2759"/>
<proteinExistence type="inferred from homology"/>
<dbReference type="Pfam" id="PF05368">
    <property type="entry name" value="NmrA"/>
    <property type="match status" value="1"/>
</dbReference>
<dbReference type="InterPro" id="IPR008030">
    <property type="entry name" value="NmrA-like"/>
</dbReference>
<comment type="subcellular location">
    <subcellularLocation>
        <location evidence="2">Secreted</location>
    </subcellularLocation>
</comment>
<evidence type="ECO:0000313" key="15">
    <source>
        <dbReference type="EMBL" id="KAF5671263.1"/>
    </source>
</evidence>
<comment type="cofactor">
    <cofactor evidence="1">
        <name>Cu(2+)</name>
        <dbReference type="ChEBI" id="CHEBI:29036"/>
    </cofactor>
</comment>
<evidence type="ECO:0000259" key="14">
    <source>
        <dbReference type="Pfam" id="PF05368"/>
    </source>
</evidence>
<name>A0A8H5TKS5_FUSHE</name>
<dbReference type="PANTHER" id="PTHR33353">
    <property type="entry name" value="PUTATIVE (AFU_ORTHOLOGUE AFUA_1G12560)-RELATED"/>
    <property type="match status" value="1"/>
</dbReference>
<feature type="chain" id="PRO_5034704970" description="lytic cellulose monooxygenase (C4-dehydrogenating)" evidence="12">
    <location>
        <begin position="19"/>
        <end position="585"/>
    </location>
</feature>
<dbReference type="InterPro" id="IPR005103">
    <property type="entry name" value="AA9_LPMO"/>
</dbReference>
<organism evidence="15 16">
    <name type="scientific">Fusarium heterosporum</name>
    <dbReference type="NCBI Taxonomy" id="42747"/>
    <lineage>
        <taxon>Eukaryota</taxon>
        <taxon>Fungi</taxon>
        <taxon>Dikarya</taxon>
        <taxon>Ascomycota</taxon>
        <taxon>Pezizomycotina</taxon>
        <taxon>Sordariomycetes</taxon>
        <taxon>Hypocreomycetidae</taxon>
        <taxon>Hypocreales</taxon>
        <taxon>Nectriaceae</taxon>
        <taxon>Fusarium</taxon>
        <taxon>Fusarium heterosporum species complex</taxon>
    </lineage>
</organism>
<accession>A0A8H5TKS5</accession>
<evidence type="ECO:0000256" key="3">
    <source>
        <dbReference type="ARBA" id="ARBA00022525"/>
    </source>
</evidence>
<keyword evidence="6" id="KW-1015">Disulfide bond</keyword>
<dbReference type="Gene3D" id="3.90.25.10">
    <property type="entry name" value="UDP-galactose 4-epimerase, domain 1"/>
    <property type="match status" value="1"/>
</dbReference>
<evidence type="ECO:0000256" key="4">
    <source>
        <dbReference type="ARBA" id="ARBA00022729"/>
    </source>
</evidence>
<evidence type="ECO:0000256" key="7">
    <source>
        <dbReference type="ARBA" id="ARBA00023277"/>
    </source>
</evidence>
<dbReference type="EC" id="1.14.99.56" evidence="11"/>
<dbReference type="EMBL" id="JAAGWQ010000069">
    <property type="protein sequence ID" value="KAF5671263.1"/>
    <property type="molecule type" value="Genomic_DNA"/>
</dbReference>
<dbReference type="InterPro" id="IPR036291">
    <property type="entry name" value="NAD(P)-bd_dom_sf"/>
</dbReference>
<evidence type="ECO:0000256" key="9">
    <source>
        <dbReference type="ARBA" id="ARBA00044502"/>
    </source>
</evidence>
<feature type="domain" description="NmrA-like" evidence="14">
    <location>
        <begin position="274"/>
        <end position="527"/>
    </location>
</feature>
<dbReference type="Gene3D" id="3.40.50.720">
    <property type="entry name" value="NAD(P)-binding Rossmann-like Domain"/>
    <property type="match status" value="1"/>
</dbReference>
<evidence type="ECO:0000256" key="2">
    <source>
        <dbReference type="ARBA" id="ARBA00004613"/>
    </source>
</evidence>
<dbReference type="CDD" id="cd21175">
    <property type="entry name" value="LPMO_AA9"/>
    <property type="match status" value="1"/>
</dbReference>